<evidence type="ECO:0000259" key="7">
    <source>
        <dbReference type="Pfam" id="PF02770"/>
    </source>
</evidence>
<feature type="domain" description="Adaptive response protein AidB N-terminal" evidence="8">
    <location>
        <begin position="10"/>
        <end position="172"/>
    </location>
</feature>
<keyword evidence="4 5" id="KW-0274">FAD</keyword>
<dbReference type="Gene3D" id="1.20.140.10">
    <property type="entry name" value="Butyryl-CoA Dehydrogenase, subunit A, domain 3"/>
    <property type="match status" value="1"/>
</dbReference>
<dbReference type="InterPro" id="IPR009100">
    <property type="entry name" value="AcylCoA_DH/oxidase_NM_dom_sf"/>
</dbReference>
<dbReference type="RefSeq" id="WP_386375406.1">
    <property type="nucleotide sequence ID" value="NZ_JBHUMP010000015.1"/>
</dbReference>
<evidence type="ECO:0000259" key="6">
    <source>
        <dbReference type="Pfam" id="PF00441"/>
    </source>
</evidence>
<dbReference type="Pfam" id="PF02770">
    <property type="entry name" value="Acyl-CoA_dh_M"/>
    <property type="match status" value="1"/>
</dbReference>
<accession>A0ABW5U809</accession>
<dbReference type="EMBL" id="JBHUMP010000015">
    <property type="protein sequence ID" value="MFD2740979.1"/>
    <property type="molecule type" value="Genomic_DNA"/>
</dbReference>
<dbReference type="Gene3D" id="6.10.250.600">
    <property type="match status" value="1"/>
</dbReference>
<evidence type="ECO:0000256" key="1">
    <source>
        <dbReference type="ARBA" id="ARBA00001974"/>
    </source>
</evidence>
<evidence type="ECO:0000313" key="10">
    <source>
        <dbReference type="Proteomes" id="UP001597474"/>
    </source>
</evidence>
<dbReference type="SUPFAM" id="SSF47203">
    <property type="entry name" value="Acyl-CoA dehydrogenase C-terminal domain-like"/>
    <property type="match status" value="1"/>
</dbReference>
<sequence length="582" mass="63246">MTPLIHKNIPDSAGMNAFASDSALQDLAWLYIAESDQPRVMPELDRMGELVGSHLEDLALRADKNPPVLQIRARNGADLERVHKHPSYVELERYAFGEFGLAAMSHRSGVFGAEGRLPPMCKYALVYLFVQAEFGLCCPLSMTDSLTRTLVKFGSQELIDTYFEQLTSQDMDELFQGAMFMTEQVAGSDVGAIETTARMVDGEWRLYGDKWFCSNPDAALGMVLARPEGGAAGTGGLSLFLVPRTLPDGTKNKYRILRLKEKMGTKSMASGEIAIEGATAYLVGDPGQGFKQMTDMINMSRLANGVRSAGLMRRAVSEALFIAKHRTAFGARLIDLPLMRRQLMKMLVTAEQGRSMVFHTAKVLQAADSGDAEMARVLRILTPLIKFRTCRDARKVAGDGMEVRGGCGYIEEWSDARVLRDSHLGSIWEGTSNIVALDVARAVRRAGALEALRAYVGQLLAEAGDRGGETAEIAALFARATELLNTVAHDRALESEVRAAATAVYNATSAAIMLWEDAQLAGRSGYCGDRKTLAQAVAAHKLRARDPLDMTAAEGQSDEEIAALLDRALVADESAVDRVAAQ</sequence>
<dbReference type="PROSITE" id="PS00073">
    <property type="entry name" value="ACYL_COA_DH_2"/>
    <property type="match status" value="1"/>
</dbReference>
<keyword evidence="5" id="KW-0560">Oxidoreductase</keyword>
<dbReference type="Pfam" id="PF00441">
    <property type="entry name" value="Acyl-CoA_dh_1"/>
    <property type="match status" value="1"/>
</dbReference>
<dbReference type="Gene3D" id="2.40.110.20">
    <property type="match status" value="1"/>
</dbReference>
<protein>
    <submittedName>
        <fullName evidence="9">Acyl-CoA dehydrogenase family protein</fullName>
    </submittedName>
</protein>
<keyword evidence="3 5" id="KW-0285">Flavoprotein</keyword>
<feature type="domain" description="Acyl-CoA dehydrogenase/oxidase C-terminal" evidence="6">
    <location>
        <begin position="287"/>
        <end position="443"/>
    </location>
</feature>
<dbReference type="Proteomes" id="UP001597474">
    <property type="component" value="Unassembled WGS sequence"/>
</dbReference>
<comment type="cofactor">
    <cofactor evidence="1 5">
        <name>FAD</name>
        <dbReference type="ChEBI" id="CHEBI:57692"/>
    </cofactor>
</comment>
<evidence type="ECO:0000259" key="8">
    <source>
        <dbReference type="Pfam" id="PF18158"/>
    </source>
</evidence>
<comment type="caution">
    <text evidence="9">The sequence shown here is derived from an EMBL/GenBank/DDBJ whole genome shotgun (WGS) entry which is preliminary data.</text>
</comment>
<gene>
    <name evidence="9" type="ORF">ACFSUD_15445</name>
</gene>
<dbReference type="PANTHER" id="PTHR42707:SF2">
    <property type="entry name" value="ACD11 DEHYDROGENASE"/>
    <property type="match status" value="1"/>
</dbReference>
<comment type="similarity">
    <text evidence="2 5">Belongs to the acyl-CoA dehydrogenase family.</text>
</comment>
<evidence type="ECO:0000256" key="3">
    <source>
        <dbReference type="ARBA" id="ARBA00022630"/>
    </source>
</evidence>
<dbReference type="InterPro" id="IPR006091">
    <property type="entry name" value="Acyl-CoA_Oxase/DH_mid-dom"/>
</dbReference>
<dbReference type="SUPFAM" id="SSF56645">
    <property type="entry name" value="Acyl-CoA dehydrogenase NM domain-like"/>
    <property type="match status" value="1"/>
</dbReference>
<evidence type="ECO:0000256" key="5">
    <source>
        <dbReference type="RuleBase" id="RU362125"/>
    </source>
</evidence>
<feature type="domain" description="Acyl-CoA oxidase/dehydrogenase middle" evidence="7">
    <location>
        <begin position="178"/>
        <end position="276"/>
    </location>
</feature>
<dbReference type="PANTHER" id="PTHR42707">
    <property type="entry name" value="ACYL-COA DEHYDROGENASE"/>
    <property type="match status" value="1"/>
</dbReference>
<dbReference type="InterPro" id="IPR041504">
    <property type="entry name" value="AidB_N"/>
</dbReference>
<keyword evidence="10" id="KW-1185">Reference proteome</keyword>
<name>A0ABW5U809_9RHOB</name>
<organism evidence="9 10">
    <name type="scientific">Sulfitobacter aestuarii</name>
    <dbReference type="NCBI Taxonomy" id="2161676"/>
    <lineage>
        <taxon>Bacteria</taxon>
        <taxon>Pseudomonadati</taxon>
        <taxon>Pseudomonadota</taxon>
        <taxon>Alphaproteobacteria</taxon>
        <taxon>Rhodobacterales</taxon>
        <taxon>Roseobacteraceae</taxon>
        <taxon>Sulfitobacter</taxon>
    </lineage>
</organism>
<dbReference type="Pfam" id="PF18158">
    <property type="entry name" value="AidB_N"/>
    <property type="match status" value="1"/>
</dbReference>
<dbReference type="InterPro" id="IPR036250">
    <property type="entry name" value="AcylCo_DH-like_C"/>
</dbReference>
<reference evidence="10" key="1">
    <citation type="journal article" date="2019" name="Int. J. Syst. Evol. Microbiol.">
        <title>The Global Catalogue of Microorganisms (GCM) 10K type strain sequencing project: providing services to taxonomists for standard genome sequencing and annotation.</title>
        <authorList>
            <consortium name="The Broad Institute Genomics Platform"/>
            <consortium name="The Broad Institute Genome Sequencing Center for Infectious Disease"/>
            <person name="Wu L."/>
            <person name="Ma J."/>
        </authorList>
    </citation>
    <scope>NUCLEOTIDE SEQUENCE [LARGE SCALE GENOMIC DNA]</scope>
    <source>
        <strain evidence="10">TISTR 2562</strain>
    </source>
</reference>
<evidence type="ECO:0000256" key="4">
    <source>
        <dbReference type="ARBA" id="ARBA00022827"/>
    </source>
</evidence>
<dbReference type="InterPro" id="IPR052904">
    <property type="entry name" value="Acyl-CoA_dehydrogenase-like"/>
</dbReference>
<dbReference type="InterPro" id="IPR006089">
    <property type="entry name" value="Acyl-CoA_DH_CS"/>
</dbReference>
<evidence type="ECO:0000256" key="2">
    <source>
        <dbReference type="ARBA" id="ARBA00009347"/>
    </source>
</evidence>
<dbReference type="InterPro" id="IPR009075">
    <property type="entry name" value="AcylCo_DH/oxidase_C"/>
</dbReference>
<evidence type="ECO:0000313" key="9">
    <source>
        <dbReference type="EMBL" id="MFD2740979.1"/>
    </source>
</evidence>
<proteinExistence type="inferred from homology"/>